<dbReference type="Pfam" id="PF16177">
    <property type="entry name" value="ACAS_N"/>
    <property type="match status" value="1"/>
</dbReference>
<dbReference type="PANTHER" id="PTHR42921:SF1">
    <property type="entry name" value="ACETOACETYL-COA SYNTHETASE"/>
    <property type="match status" value="1"/>
</dbReference>
<sequence length="193" mass="22093">MAVNNLADVQVMWKPDNRYGKTMKNFKKLIEEKYNVKLEGYWDFHKWSINHISELWTEMWDFAGVICSKKFEKVIDLSLPLENSPEWFQGAKINIAENLLKYRDDHIAMILTGEDKEAETLTYAQLYKEAELYAAAFRKLGLKKGDVVVCQMSNRKEAVIAMIAVLSIGAVWAAAVPMLGSTVIPLYFLSFSV</sequence>
<dbReference type="OrthoDB" id="6431121at2759"/>
<evidence type="ECO:0000313" key="5">
    <source>
        <dbReference type="EMBL" id="GBN95612.1"/>
    </source>
</evidence>
<dbReference type="PANTHER" id="PTHR42921">
    <property type="entry name" value="ACETOACETYL-COA SYNTHETASE"/>
    <property type="match status" value="1"/>
</dbReference>
<proteinExistence type="inferred from homology"/>
<feature type="domain" description="Acetyl-coenzyme A synthetase N-terminal" evidence="4">
    <location>
        <begin position="41"/>
        <end position="98"/>
    </location>
</feature>
<evidence type="ECO:0000259" key="3">
    <source>
        <dbReference type="Pfam" id="PF00501"/>
    </source>
</evidence>
<keyword evidence="6" id="KW-1185">Reference proteome</keyword>
<accession>A0A4Y2T4S8</accession>
<reference evidence="5 6" key="1">
    <citation type="journal article" date="2019" name="Sci. Rep.">
        <title>Orb-weaving spider Araneus ventricosus genome elucidates the spidroin gene catalogue.</title>
        <authorList>
            <person name="Kono N."/>
            <person name="Nakamura H."/>
            <person name="Ohtoshi R."/>
            <person name="Moran D.A.P."/>
            <person name="Shinohara A."/>
            <person name="Yoshida Y."/>
            <person name="Fujiwara M."/>
            <person name="Mori M."/>
            <person name="Tomita M."/>
            <person name="Arakawa K."/>
        </authorList>
    </citation>
    <scope>NUCLEOTIDE SEQUENCE [LARGE SCALE GENOMIC DNA]</scope>
</reference>
<dbReference type="InterPro" id="IPR032387">
    <property type="entry name" value="ACAS_N"/>
</dbReference>
<comment type="similarity">
    <text evidence="1">Belongs to the ATP-dependent AMP-binding enzyme family.</text>
</comment>
<dbReference type="Proteomes" id="UP000499080">
    <property type="component" value="Unassembled WGS sequence"/>
</dbReference>
<dbReference type="GO" id="GO:0030729">
    <property type="term" value="F:acetoacetate-CoA ligase activity"/>
    <property type="evidence" value="ECO:0007669"/>
    <property type="project" value="TreeGrafter"/>
</dbReference>
<dbReference type="InterPro" id="IPR042099">
    <property type="entry name" value="ANL_N_sf"/>
</dbReference>
<evidence type="ECO:0000256" key="2">
    <source>
        <dbReference type="SAM" id="Phobius"/>
    </source>
</evidence>
<comment type="caution">
    <text evidence="5">The sequence shown here is derived from an EMBL/GenBank/DDBJ whole genome shotgun (WGS) entry which is preliminary data.</text>
</comment>
<gene>
    <name evidence="5" type="primary">AACS_37</name>
    <name evidence="5" type="ORF">AVEN_183123_1</name>
</gene>
<dbReference type="SUPFAM" id="SSF56801">
    <property type="entry name" value="Acetyl-CoA synthetase-like"/>
    <property type="match status" value="1"/>
</dbReference>
<feature type="domain" description="AMP-dependent synthetase/ligase" evidence="3">
    <location>
        <begin position="102"/>
        <end position="180"/>
    </location>
</feature>
<dbReference type="Pfam" id="PF00501">
    <property type="entry name" value="AMP-binding"/>
    <property type="match status" value="1"/>
</dbReference>
<feature type="transmembrane region" description="Helical" evidence="2">
    <location>
        <begin position="159"/>
        <end position="188"/>
    </location>
</feature>
<evidence type="ECO:0000256" key="1">
    <source>
        <dbReference type="ARBA" id="ARBA00006432"/>
    </source>
</evidence>
<dbReference type="AlphaFoldDB" id="A0A4Y2T4S8"/>
<dbReference type="InterPro" id="IPR000873">
    <property type="entry name" value="AMP-dep_synth/lig_dom"/>
</dbReference>
<evidence type="ECO:0000313" key="6">
    <source>
        <dbReference type="Proteomes" id="UP000499080"/>
    </source>
</evidence>
<dbReference type="Gene3D" id="3.40.50.12780">
    <property type="entry name" value="N-terminal domain of ligase-like"/>
    <property type="match status" value="1"/>
</dbReference>
<organism evidence="5 6">
    <name type="scientific">Araneus ventricosus</name>
    <name type="common">Orbweaver spider</name>
    <name type="synonym">Epeira ventricosa</name>
    <dbReference type="NCBI Taxonomy" id="182803"/>
    <lineage>
        <taxon>Eukaryota</taxon>
        <taxon>Metazoa</taxon>
        <taxon>Ecdysozoa</taxon>
        <taxon>Arthropoda</taxon>
        <taxon>Chelicerata</taxon>
        <taxon>Arachnida</taxon>
        <taxon>Araneae</taxon>
        <taxon>Araneomorphae</taxon>
        <taxon>Entelegynae</taxon>
        <taxon>Araneoidea</taxon>
        <taxon>Araneidae</taxon>
        <taxon>Araneus</taxon>
    </lineage>
</organism>
<name>A0A4Y2T4S8_ARAVE</name>
<keyword evidence="2" id="KW-0812">Transmembrane</keyword>
<protein>
    <submittedName>
        <fullName evidence="5">Acetoacetyl-CoA synthetase</fullName>
    </submittedName>
</protein>
<dbReference type="EMBL" id="BGPR01026134">
    <property type="protein sequence ID" value="GBN95612.1"/>
    <property type="molecule type" value="Genomic_DNA"/>
</dbReference>
<keyword evidence="2" id="KW-0472">Membrane</keyword>
<keyword evidence="2" id="KW-1133">Transmembrane helix</keyword>
<evidence type="ECO:0000259" key="4">
    <source>
        <dbReference type="Pfam" id="PF16177"/>
    </source>
</evidence>